<dbReference type="OrthoDB" id="3495856at2759"/>
<proteinExistence type="predicted"/>
<dbReference type="RefSeq" id="XP_001560612.1">
    <property type="nucleotide sequence ID" value="XM_001560562.2"/>
</dbReference>
<dbReference type="EMBL" id="CP009807">
    <property type="protein sequence ID" value="ATZ48154.1"/>
    <property type="molecule type" value="Genomic_DNA"/>
</dbReference>
<keyword evidence="2" id="KW-1185">Reference proteome</keyword>
<dbReference type="GeneID" id="5441231"/>
<dbReference type="AlphaFoldDB" id="A0A384JCW0"/>
<reference evidence="1 2" key="2">
    <citation type="journal article" date="2012" name="Eukaryot. Cell">
        <title>Genome update of Botrytis cinerea strains B05.10 and T4.</title>
        <authorList>
            <person name="Staats M."/>
            <person name="van Kan J.A."/>
        </authorList>
    </citation>
    <scope>NUCLEOTIDE SEQUENCE [LARGE SCALE GENOMIC DNA]</scope>
    <source>
        <strain evidence="1 2">B05.10</strain>
    </source>
</reference>
<sequence>MLNAMPGSFIVQQVHRTLQARRVAVQLAELALQKENSAWEIAAIPIHPWLKFNGSDKTLEILLDFVDLTSPFQQNKLTKTLIETLPKYSKHATSIYIGITFGIPHMDIINNNTKAARHWAMANVVYELNKFRQLDSVRVSMSVQRIYWEQVKPVSAIYGLDYPHWTFEIVENGAVNAVEIDSDIDCKLNSGFNDEMYW</sequence>
<evidence type="ECO:0000313" key="2">
    <source>
        <dbReference type="Proteomes" id="UP000001798"/>
    </source>
</evidence>
<organism evidence="1 2">
    <name type="scientific">Botryotinia fuckeliana (strain B05.10)</name>
    <name type="common">Noble rot fungus</name>
    <name type="synonym">Botrytis cinerea</name>
    <dbReference type="NCBI Taxonomy" id="332648"/>
    <lineage>
        <taxon>Eukaryota</taxon>
        <taxon>Fungi</taxon>
        <taxon>Dikarya</taxon>
        <taxon>Ascomycota</taxon>
        <taxon>Pezizomycotina</taxon>
        <taxon>Leotiomycetes</taxon>
        <taxon>Helotiales</taxon>
        <taxon>Sclerotiniaceae</taxon>
        <taxon>Botrytis</taxon>
    </lineage>
</organism>
<reference evidence="1 2" key="3">
    <citation type="journal article" date="2017" name="Mol. Plant Pathol.">
        <title>A gapless genome sequence of the fungus Botrytis cinerea.</title>
        <authorList>
            <person name="Van Kan J.A."/>
            <person name="Stassen J.H."/>
            <person name="Mosbach A."/>
            <person name="Van Der Lee T.A."/>
            <person name="Faino L."/>
            <person name="Farmer A.D."/>
            <person name="Papasotiriou D.G."/>
            <person name="Zhou S."/>
            <person name="Seidl M.F."/>
            <person name="Cottam E."/>
            <person name="Edel D."/>
            <person name="Hahn M."/>
            <person name="Schwartz D.C."/>
            <person name="Dietrich R.A."/>
            <person name="Widdison S."/>
            <person name="Scalliet G."/>
        </authorList>
    </citation>
    <scope>NUCLEOTIDE SEQUENCE [LARGE SCALE GENOMIC DNA]</scope>
    <source>
        <strain evidence="1 2">B05.10</strain>
    </source>
</reference>
<dbReference type="VEuPathDB" id="FungiDB:Bcin03g04000"/>
<reference evidence="1 2" key="1">
    <citation type="journal article" date="2011" name="PLoS Genet.">
        <title>Genomic analysis of the necrotrophic fungal pathogens Sclerotinia sclerotiorum and Botrytis cinerea.</title>
        <authorList>
            <person name="Amselem J."/>
            <person name="Cuomo C.A."/>
            <person name="van Kan J.A."/>
            <person name="Viaud M."/>
            <person name="Benito E.P."/>
            <person name="Couloux A."/>
            <person name="Coutinho P.M."/>
            <person name="de Vries R.P."/>
            <person name="Dyer P.S."/>
            <person name="Fillinger S."/>
            <person name="Fournier E."/>
            <person name="Gout L."/>
            <person name="Hahn M."/>
            <person name="Kohn L."/>
            <person name="Lapalu N."/>
            <person name="Plummer K.M."/>
            <person name="Pradier J.M."/>
            <person name="Quevillon E."/>
            <person name="Sharon A."/>
            <person name="Simon A."/>
            <person name="ten Have A."/>
            <person name="Tudzynski B."/>
            <person name="Tudzynski P."/>
            <person name="Wincker P."/>
            <person name="Andrew M."/>
            <person name="Anthouard V."/>
            <person name="Beever R.E."/>
            <person name="Beffa R."/>
            <person name="Benoit I."/>
            <person name="Bouzid O."/>
            <person name="Brault B."/>
            <person name="Chen Z."/>
            <person name="Choquer M."/>
            <person name="Collemare J."/>
            <person name="Cotton P."/>
            <person name="Danchin E.G."/>
            <person name="Da Silva C."/>
            <person name="Gautier A."/>
            <person name="Giraud C."/>
            <person name="Giraud T."/>
            <person name="Gonzalez C."/>
            <person name="Grossetete S."/>
            <person name="Guldener U."/>
            <person name="Henrissat B."/>
            <person name="Howlett B.J."/>
            <person name="Kodira C."/>
            <person name="Kretschmer M."/>
            <person name="Lappartient A."/>
            <person name="Leroch M."/>
            <person name="Levis C."/>
            <person name="Mauceli E."/>
            <person name="Neuveglise C."/>
            <person name="Oeser B."/>
            <person name="Pearson M."/>
            <person name="Poulain J."/>
            <person name="Poussereau N."/>
            <person name="Quesneville H."/>
            <person name="Rascle C."/>
            <person name="Schumacher J."/>
            <person name="Segurens B."/>
            <person name="Sexton A."/>
            <person name="Silva E."/>
            <person name="Sirven C."/>
            <person name="Soanes D.M."/>
            <person name="Talbot N.J."/>
            <person name="Templeton M."/>
            <person name="Yandava C."/>
            <person name="Yarden O."/>
            <person name="Zeng Q."/>
            <person name="Rollins J.A."/>
            <person name="Lebrun M.H."/>
            <person name="Dickman M."/>
        </authorList>
    </citation>
    <scope>NUCLEOTIDE SEQUENCE [LARGE SCALE GENOMIC DNA]</scope>
    <source>
        <strain evidence="1 2">B05.10</strain>
    </source>
</reference>
<gene>
    <name evidence="1" type="ORF">BCIN_03g04000</name>
</gene>
<accession>A0A384JCW0</accession>
<name>A0A384JCW0_BOTFB</name>
<protein>
    <submittedName>
        <fullName evidence="1">Uncharacterized protein</fullName>
    </submittedName>
</protein>
<dbReference type="KEGG" id="bfu:BCIN_03g04000"/>
<dbReference type="Proteomes" id="UP000001798">
    <property type="component" value="Chromosome 3"/>
</dbReference>
<evidence type="ECO:0000313" key="1">
    <source>
        <dbReference type="EMBL" id="ATZ48154.1"/>
    </source>
</evidence>